<gene>
    <name evidence="1" type="ORF">QH73_0012265</name>
</gene>
<name>A0A9X5E590_9CYAN</name>
<organism evidence="1 2">
    <name type="scientific">Scytonema millei VB511283</name>
    <dbReference type="NCBI Taxonomy" id="1245923"/>
    <lineage>
        <taxon>Bacteria</taxon>
        <taxon>Bacillati</taxon>
        <taxon>Cyanobacteriota</taxon>
        <taxon>Cyanophyceae</taxon>
        <taxon>Nostocales</taxon>
        <taxon>Scytonemataceae</taxon>
        <taxon>Scytonema</taxon>
    </lineage>
</organism>
<dbReference type="AlphaFoldDB" id="A0A9X5E590"/>
<dbReference type="EMBL" id="JTJC03000003">
    <property type="protein sequence ID" value="NHC35422.1"/>
    <property type="molecule type" value="Genomic_DNA"/>
</dbReference>
<dbReference type="OrthoDB" id="480969at2"/>
<dbReference type="PANTHER" id="PTHR35841">
    <property type="entry name" value="PHOSPHONATES-BINDING PERIPLASMIC PROTEIN"/>
    <property type="match status" value="1"/>
</dbReference>
<evidence type="ECO:0000313" key="2">
    <source>
        <dbReference type="Proteomes" id="UP000031532"/>
    </source>
</evidence>
<evidence type="ECO:0000313" key="1">
    <source>
        <dbReference type="EMBL" id="NHC35422.1"/>
    </source>
</evidence>
<dbReference type="PANTHER" id="PTHR35841:SF1">
    <property type="entry name" value="PHOSPHONATES-BINDING PERIPLASMIC PROTEIN"/>
    <property type="match status" value="1"/>
</dbReference>
<keyword evidence="2" id="KW-1185">Reference proteome</keyword>
<protein>
    <submittedName>
        <fullName evidence="1">Phosphate/phosphite/phosphonate ABC transporter substrate-binding protein</fullName>
    </submittedName>
</protein>
<accession>A0A9X5E590</accession>
<proteinExistence type="predicted"/>
<dbReference type="Proteomes" id="UP000031532">
    <property type="component" value="Unassembled WGS sequence"/>
</dbReference>
<comment type="caution">
    <text evidence="1">The sequence shown here is derived from an EMBL/GenBank/DDBJ whole genome shotgun (WGS) entry which is preliminary data.</text>
</comment>
<reference evidence="1 2" key="1">
    <citation type="journal article" date="2015" name="Genome Announc.">
        <title>Draft Genome Sequence of the Terrestrial Cyanobacterium Scytonema millei VB511283, Isolated from Eastern India.</title>
        <authorList>
            <person name="Sen D."/>
            <person name="Chandrababunaidu M.M."/>
            <person name="Singh D."/>
            <person name="Sanghi N."/>
            <person name="Ghorai A."/>
            <person name="Mishra G.P."/>
            <person name="Madduluri M."/>
            <person name="Adhikary S.P."/>
            <person name="Tripathy S."/>
        </authorList>
    </citation>
    <scope>NUCLEOTIDE SEQUENCE [LARGE SCALE GENOMIC DNA]</scope>
    <source>
        <strain evidence="1 2">VB511283</strain>
    </source>
</reference>
<dbReference type="SUPFAM" id="SSF53850">
    <property type="entry name" value="Periplasmic binding protein-like II"/>
    <property type="match status" value="1"/>
</dbReference>
<dbReference type="Pfam" id="PF12974">
    <property type="entry name" value="Phosphonate-bd"/>
    <property type="match status" value="1"/>
</dbReference>
<sequence length="315" mass="34990">MSEASKKNILIPNSEFRIPNSEFSRRSLLLQLFLLTACGVRSLSSKRQGLVLGVVSYNAGEQTINRYAKFTRYLSEKIGVIVQLEPAFNENKALERIRNHAWSLAFAEPGLAAIAIDKHQYTPILSLQGIANLRSILVVRKDNPIVELKELQNQPLALGQPGSATGYFFPIYNLYGLTLAEIMLAPTPKTVLEWVATGKATAGALSKEEFYLHSSYFSPTEFRILYTDPHEVPPGVVLVAPNVDKSLRQQIYQIMNGVPSILAQEAGYIPNSSAPDYGYMISVVKRVRAIFPDEYEHGATPLQLKPARLLDNISI</sequence>
<dbReference type="Gene3D" id="3.40.190.10">
    <property type="entry name" value="Periplasmic binding protein-like II"/>
    <property type="match status" value="2"/>
</dbReference>
<dbReference type="RefSeq" id="WP_052289863.1">
    <property type="nucleotide sequence ID" value="NZ_JTJC03000003.1"/>
</dbReference>